<dbReference type="SUPFAM" id="SSF47661">
    <property type="entry name" value="t-snare proteins"/>
    <property type="match status" value="1"/>
</dbReference>
<comment type="caution">
    <text evidence="11">The sequence shown here is derived from an EMBL/GenBank/DDBJ whole genome shotgun (WGS) entry which is preliminary data.</text>
</comment>
<dbReference type="CDD" id="cd15848">
    <property type="entry name" value="SNARE_syntaxin1-like"/>
    <property type="match status" value="1"/>
</dbReference>
<dbReference type="Proteomes" id="UP001461498">
    <property type="component" value="Unassembled WGS sequence"/>
</dbReference>
<feature type="domain" description="T-SNARE coiled-coil homology" evidence="10">
    <location>
        <begin position="227"/>
        <end position="289"/>
    </location>
</feature>
<evidence type="ECO:0000256" key="8">
    <source>
        <dbReference type="SAM" id="MobiDB-lite"/>
    </source>
</evidence>
<dbReference type="PROSITE" id="PS50192">
    <property type="entry name" value="T_SNARE"/>
    <property type="match status" value="1"/>
</dbReference>
<name>A0AAW1CSG5_9HEMI</name>
<dbReference type="Gene3D" id="1.20.58.70">
    <property type="match status" value="1"/>
</dbReference>
<evidence type="ECO:0000256" key="2">
    <source>
        <dbReference type="ARBA" id="ARBA00009063"/>
    </source>
</evidence>
<keyword evidence="3 9" id="KW-0812">Transmembrane</keyword>
<dbReference type="GO" id="GO:0006906">
    <property type="term" value="P:vesicle fusion"/>
    <property type="evidence" value="ECO:0007669"/>
    <property type="project" value="TreeGrafter"/>
</dbReference>
<dbReference type="Pfam" id="PF05739">
    <property type="entry name" value="SNARE"/>
    <property type="match status" value="1"/>
</dbReference>
<evidence type="ECO:0000313" key="11">
    <source>
        <dbReference type="EMBL" id="KAK9499209.1"/>
    </source>
</evidence>
<sequence length="324" mass="37074">MTRDRTDQLQARGGYSKGNKDVSLEIEDEVNEEASLTGTKLLPRIVRSKSKEKNNMDAVFTHVKSIIELIEAIKENVVLLRKHYVNIQHSPRIDQNAREENEKLNEIIKSSSALVITKIKELESKKSGDANNAVNRVITTQKSLLMKAHREAIDEYEKTLAFHRKNCEEIIKKELIIVIKKLIRRMECVPADIKVSDEDLLAILDSEDTAVFVDNYMKETAEARELLQDVRDRHKDVLAIEKDIMEIRDMFFQLGLHVAQQGELIDKIEYHIGNGLLNTERGNKKLSKTQRTVHQIRKKKMCLIICITSILAIIILCLAIQAAV</sequence>
<evidence type="ECO:0000259" key="10">
    <source>
        <dbReference type="PROSITE" id="PS50192"/>
    </source>
</evidence>
<keyword evidence="4" id="KW-0813">Transport</keyword>
<evidence type="ECO:0000256" key="7">
    <source>
        <dbReference type="SAM" id="Coils"/>
    </source>
</evidence>
<dbReference type="GO" id="GO:0012505">
    <property type="term" value="C:endomembrane system"/>
    <property type="evidence" value="ECO:0007669"/>
    <property type="project" value="TreeGrafter"/>
</dbReference>
<dbReference type="PANTHER" id="PTHR19957">
    <property type="entry name" value="SYNTAXIN"/>
    <property type="match status" value="1"/>
</dbReference>
<feature type="region of interest" description="Disordered" evidence="8">
    <location>
        <begin position="1"/>
        <end position="21"/>
    </location>
</feature>
<dbReference type="InterPro" id="IPR006011">
    <property type="entry name" value="Syntaxin_N"/>
</dbReference>
<dbReference type="AlphaFoldDB" id="A0AAW1CSG5"/>
<dbReference type="GO" id="GO:0048278">
    <property type="term" value="P:vesicle docking"/>
    <property type="evidence" value="ECO:0007669"/>
    <property type="project" value="TreeGrafter"/>
</dbReference>
<dbReference type="InterPro" id="IPR010989">
    <property type="entry name" value="SNARE"/>
</dbReference>
<feature type="transmembrane region" description="Helical" evidence="9">
    <location>
        <begin position="301"/>
        <end position="323"/>
    </location>
</feature>
<dbReference type="PROSITE" id="PS00914">
    <property type="entry name" value="SYNTAXIN"/>
    <property type="match status" value="1"/>
</dbReference>
<evidence type="ECO:0000256" key="3">
    <source>
        <dbReference type="ARBA" id="ARBA00022692"/>
    </source>
</evidence>
<dbReference type="GO" id="GO:0006886">
    <property type="term" value="P:intracellular protein transport"/>
    <property type="evidence" value="ECO:0007669"/>
    <property type="project" value="InterPro"/>
</dbReference>
<dbReference type="InterPro" id="IPR006012">
    <property type="entry name" value="Syntaxin/epimorphin_CS"/>
</dbReference>
<comment type="subcellular location">
    <subcellularLocation>
        <location evidence="1">Membrane</location>
        <topology evidence="1">Single-pass type IV membrane protein</topology>
    </subcellularLocation>
</comment>
<protein>
    <recommendedName>
        <fullName evidence="10">t-SNARE coiled-coil homology domain-containing protein</fullName>
    </recommendedName>
</protein>
<dbReference type="GO" id="GO:0000149">
    <property type="term" value="F:SNARE binding"/>
    <property type="evidence" value="ECO:0007669"/>
    <property type="project" value="TreeGrafter"/>
</dbReference>
<keyword evidence="5 9" id="KW-1133">Transmembrane helix</keyword>
<proteinExistence type="inferred from homology"/>
<dbReference type="GO" id="GO:0005484">
    <property type="term" value="F:SNAP receptor activity"/>
    <property type="evidence" value="ECO:0007669"/>
    <property type="project" value="InterPro"/>
</dbReference>
<accession>A0AAW1CSG5</accession>
<evidence type="ECO:0000256" key="9">
    <source>
        <dbReference type="SAM" id="Phobius"/>
    </source>
</evidence>
<dbReference type="SMART" id="SM00397">
    <property type="entry name" value="t_SNARE"/>
    <property type="match status" value="1"/>
</dbReference>
<reference evidence="11 12" key="1">
    <citation type="submission" date="2022-12" db="EMBL/GenBank/DDBJ databases">
        <title>Chromosome-level genome assembly of true bugs.</title>
        <authorList>
            <person name="Ma L."/>
            <person name="Li H."/>
        </authorList>
    </citation>
    <scope>NUCLEOTIDE SEQUENCE [LARGE SCALE GENOMIC DNA]</scope>
    <source>
        <strain evidence="11">Lab_2022b</strain>
    </source>
</reference>
<keyword evidence="4" id="KW-0532">Neurotransmitter transport</keyword>
<evidence type="ECO:0000256" key="1">
    <source>
        <dbReference type="ARBA" id="ARBA00004211"/>
    </source>
</evidence>
<evidence type="ECO:0000256" key="4">
    <source>
        <dbReference type="ARBA" id="ARBA00022775"/>
    </source>
</evidence>
<comment type="similarity">
    <text evidence="2">Belongs to the syntaxin family.</text>
</comment>
<organism evidence="11 12">
    <name type="scientific">Rhynocoris fuscipes</name>
    <dbReference type="NCBI Taxonomy" id="488301"/>
    <lineage>
        <taxon>Eukaryota</taxon>
        <taxon>Metazoa</taxon>
        <taxon>Ecdysozoa</taxon>
        <taxon>Arthropoda</taxon>
        <taxon>Hexapoda</taxon>
        <taxon>Insecta</taxon>
        <taxon>Pterygota</taxon>
        <taxon>Neoptera</taxon>
        <taxon>Paraneoptera</taxon>
        <taxon>Hemiptera</taxon>
        <taxon>Heteroptera</taxon>
        <taxon>Panheteroptera</taxon>
        <taxon>Cimicomorpha</taxon>
        <taxon>Reduviidae</taxon>
        <taxon>Harpactorinae</taxon>
        <taxon>Harpactorini</taxon>
        <taxon>Rhynocoris</taxon>
    </lineage>
</organism>
<keyword evidence="7" id="KW-0175">Coiled coil</keyword>
<evidence type="ECO:0000313" key="12">
    <source>
        <dbReference type="Proteomes" id="UP001461498"/>
    </source>
</evidence>
<evidence type="ECO:0000256" key="6">
    <source>
        <dbReference type="ARBA" id="ARBA00023136"/>
    </source>
</evidence>
<feature type="coiled-coil region" evidence="7">
    <location>
        <begin position="146"/>
        <end position="173"/>
    </location>
</feature>
<dbReference type="Pfam" id="PF00804">
    <property type="entry name" value="Syntaxin"/>
    <property type="match status" value="1"/>
</dbReference>
<keyword evidence="12" id="KW-1185">Reference proteome</keyword>
<dbReference type="GO" id="GO:0006887">
    <property type="term" value="P:exocytosis"/>
    <property type="evidence" value="ECO:0007669"/>
    <property type="project" value="TreeGrafter"/>
</dbReference>
<dbReference type="GO" id="GO:0006836">
    <property type="term" value="P:neurotransmitter transport"/>
    <property type="evidence" value="ECO:0007669"/>
    <property type="project" value="UniProtKB-KW"/>
</dbReference>
<dbReference type="GO" id="GO:0031201">
    <property type="term" value="C:SNARE complex"/>
    <property type="evidence" value="ECO:0007669"/>
    <property type="project" value="TreeGrafter"/>
</dbReference>
<evidence type="ECO:0000256" key="5">
    <source>
        <dbReference type="ARBA" id="ARBA00022989"/>
    </source>
</evidence>
<dbReference type="PANTHER" id="PTHR19957:SF307">
    <property type="entry name" value="PROTEIN SSO1-RELATED"/>
    <property type="match status" value="1"/>
</dbReference>
<dbReference type="InterPro" id="IPR045242">
    <property type="entry name" value="Syntaxin"/>
</dbReference>
<gene>
    <name evidence="11" type="ORF">O3M35_002288</name>
</gene>
<dbReference type="GO" id="GO:0005886">
    <property type="term" value="C:plasma membrane"/>
    <property type="evidence" value="ECO:0007669"/>
    <property type="project" value="TreeGrafter"/>
</dbReference>
<dbReference type="Gene3D" id="1.20.5.110">
    <property type="match status" value="1"/>
</dbReference>
<dbReference type="EMBL" id="JAPXFL010000011">
    <property type="protein sequence ID" value="KAK9499209.1"/>
    <property type="molecule type" value="Genomic_DNA"/>
</dbReference>
<keyword evidence="6 9" id="KW-0472">Membrane</keyword>
<dbReference type="InterPro" id="IPR000727">
    <property type="entry name" value="T_SNARE_dom"/>
</dbReference>